<dbReference type="EMBL" id="CM047585">
    <property type="protein sequence ID" value="KAI9910978.1"/>
    <property type="molecule type" value="Genomic_DNA"/>
</dbReference>
<name>A0ACC0VYQ6_9STRA</name>
<protein>
    <submittedName>
        <fullName evidence="1">Uncharacterized protein</fullName>
    </submittedName>
</protein>
<evidence type="ECO:0000313" key="2">
    <source>
        <dbReference type="Proteomes" id="UP001163321"/>
    </source>
</evidence>
<reference evidence="1 2" key="1">
    <citation type="journal article" date="2022" name="bioRxiv">
        <title>The genome of the oomycete Peronosclerospora sorghi, a cosmopolitan pathogen of maize and sorghum, is inflated with dispersed pseudogenes.</title>
        <authorList>
            <person name="Fletcher K."/>
            <person name="Martin F."/>
            <person name="Isakeit T."/>
            <person name="Cavanaugh K."/>
            <person name="Magill C."/>
            <person name="Michelmore R."/>
        </authorList>
    </citation>
    <scope>NUCLEOTIDE SEQUENCE [LARGE SCALE GENOMIC DNA]</scope>
    <source>
        <strain evidence="1">P6</strain>
    </source>
</reference>
<sequence>MLATSELNIIYWQRYGDHLRSGSPALHAVNTAEVNEGDDAVFGGLGPIGLPAAHWCKLRGAIQGVGVDIRSERLKFAPDHMKLEVVNRDDLSSAPVVAKLQHMQPSARAEAVSDATGSSTSSGFLRSEKTRDGGGID</sequence>
<evidence type="ECO:0000313" key="1">
    <source>
        <dbReference type="EMBL" id="KAI9910978.1"/>
    </source>
</evidence>
<proteinExistence type="predicted"/>
<dbReference type="Proteomes" id="UP001163321">
    <property type="component" value="Chromosome 6"/>
</dbReference>
<comment type="caution">
    <text evidence="1">The sequence shown here is derived from an EMBL/GenBank/DDBJ whole genome shotgun (WGS) entry which is preliminary data.</text>
</comment>
<accession>A0ACC0VYQ6</accession>
<gene>
    <name evidence="1" type="ORF">PsorP6_010952</name>
</gene>
<keyword evidence="2" id="KW-1185">Reference proteome</keyword>
<organism evidence="1 2">
    <name type="scientific">Peronosclerospora sorghi</name>
    <dbReference type="NCBI Taxonomy" id="230839"/>
    <lineage>
        <taxon>Eukaryota</taxon>
        <taxon>Sar</taxon>
        <taxon>Stramenopiles</taxon>
        <taxon>Oomycota</taxon>
        <taxon>Peronosporomycetes</taxon>
        <taxon>Peronosporales</taxon>
        <taxon>Peronosporaceae</taxon>
        <taxon>Peronosclerospora</taxon>
    </lineage>
</organism>